<dbReference type="eggNOG" id="KOG1278">
    <property type="taxonomic scope" value="Eukaryota"/>
</dbReference>
<keyword evidence="9" id="KW-1185">Reference proteome</keyword>
<organism evidence="9">
    <name type="scientific">Aureococcus anophagefferens</name>
    <name type="common">Harmful bloom alga</name>
    <dbReference type="NCBI Taxonomy" id="44056"/>
    <lineage>
        <taxon>Eukaryota</taxon>
        <taxon>Sar</taxon>
        <taxon>Stramenopiles</taxon>
        <taxon>Ochrophyta</taxon>
        <taxon>Pelagophyceae</taxon>
        <taxon>Pelagomonadales</taxon>
        <taxon>Pelagomonadaceae</taxon>
        <taxon>Aureococcus</taxon>
    </lineage>
</organism>
<dbReference type="GeneID" id="20227735"/>
<feature type="transmembrane region" description="Helical" evidence="7">
    <location>
        <begin position="489"/>
        <end position="516"/>
    </location>
</feature>
<proteinExistence type="inferred from homology"/>
<feature type="transmembrane region" description="Helical" evidence="7">
    <location>
        <begin position="436"/>
        <end position="463"/>
    </location>
</feature>
<evidence type="ECO:0000256" key="3">
    <source>
        <dbReference type="ARBA" id="ARBA00022692"/>
    </source>
</evidence>
<evidence type="ECO:0000256" key="7">
    <source>
        <dbReference type="RuleBase" id="RU363079"/>
    </source>
</evidence>
<keyword evidence="6 7" id="KW-0472">Membrane</keyword>
<reference evidence="8 9" key="1">
    <citation type="journal article" date="2011" name="Proc. Natl. Acad. Sci. U.S.A.">
        <title>Niche of harmful alga Aureococcus anophagefferens revealed through ecogenomics.</title>
        <authorList>
            <person name="Gobler C.J."/>
            <person name="Berry D.L."/>
            <person name="Dyhrman S.T."/>
            <person name="Wilhelm S.W."/>
            <person name="Salamov A."/>
            <person name="Lobanov A.V."/>
            <person name="Zhang Y."/>
            <person name="Collier J.L."/>
            <person name="Wurch L.L."/>
            <person name="Kustka A.B."/>
            <person name="Dill B.D."/>
            <person name="Shah M."/>
            <person name="VerBerkmoes N.C."/>
            <person name="Kuo A."/>
            <person name="Terry A."/>
            <person name="Pangilinan J."/>
            <person name="Lindquist E.A."/>
            <person name="Lucas S."/>
            <person name="Paulsen I.T."/>
            <person name="Hattenrath-Lehmann T.K."/>
            <person name="Talmage S.C."/>
            <person name="Walker E.A."/>
            <person name="Koch F."/>
            <person name="Burson A.M."/>
            <person name="Marcoval M.A."/>
            <person name="Tang Y.Z."/>
            <person name="Lecleir G.R."/>
            <person name="Coyne K.J."/>
            <person name="Berg G.M."/>
            <person name="Bertrand E.M."/>
            <person name="Saito M.A."/>
            <person name="Gladyshev V.N."/>
            <person name="Grigoriev I.V."/>
        </authorList>
    </citation>
    <scope>NUCLEOTIDE SEQUENCE [LARGE SCALE GENOMIC DNA]</scope>
    <source>
        <strain evidence="9">CCMP 1984</strain>
    </source>
</reference>
<dbReference type="GO" id="GO:0005737">
    <property type="term" value="C:cytoplasm"/>
    <property type="evidence" value="ECO:0007669"/>
    <property type="project" value="UniProtKB-ARBA"/>
</dbReference>
<feature type="transmembrane region" description="Helical" evidence="7">
    <location>
        <begin position="269"/>
        <end position="291"/>
    </location>
</feature>
<dbReference type="RefSeq" id="XP_009036611.1">
    <property type="nucleotide sequence ID" value="XM_009038363.1"/>
</dbReference>
<gene>
    <name evidence="8" type="ORF">AURANDRAFT_70168</name>
</gene>
<feature type="transmembrane region" description="Helical" evidence="7">
    <location>
        <begin position="336"/>
        <end position="363"/>
    </location>
</feature>
<feature type="transmembrane region" description="Helical" evidence="7">
    <location>
        <begin position="528"/>
        <end position="554"/>
    </location>
</feature>
<dbReference type="InParanoid" id="F0Y8I7"/>
<feature type="transmembrane region" description="Helical" evidence="7">
    <location>
        <begin position="369"/>
        <end position="393"/>
    </location>
</feature>
<dbReference type="PANTHER" id="PTHR10766">
    <property type="entry name" value="TRANSMEMBRANE 9 SUPERFAMILY PROTEIN"/>
    <property type="match status" value="1"/>
</dbReference>
<feature type="transmembrane region" description="Helical" evidence="7">
    <location>
        <begin position="405"/>
        <end position="424"/>
    </location>
</feature>
<dbReference type="PANTHER" id="PTHR10766:SF111">
    <property type="entry name" value="TRANSMEMBRANE 9 SUPERFAMILY MEMBER 2"/>
    <property type="match status" value="1"/>
</dbReference>
<dbReference type="InterPro" id="IPR004240">
    <property type="entry name" value="EMP70"/>
</dbReference>
<name>F0Y8I7_AURAN</name>
<dbReference type="AlphaFoldDB" id="F0Y8I7"/>
<dbReference type="OrthoDB" id="1666796at2759"/>
<evidence type="ECO:0000256" key="4">
    <source>
        <dbReference type="ARBA" id="ARBA00022729"/>
    </source>
</evidence>
<evidence type="ECO:0000313" key="8">
    <source>
        <dbReference type="EMBL" id="EGB08612.1"/>
    </source>
</evidence>
<keyword evidence="4 7" id="KW-0732">Signal</keyword>
<evidence type="ECO:0000256" key="2">
    <source>
        <dbReference type="ARBA" id="ARBA00005227"/>
    </source>
</evidence>
<dbReference type="OMA" id="TILITYH"/>
<sequence length="635" mass="71300">MRVVALLLGALAGSDAFYLPGVAPRTFRYGDKVELKVNKLTSVHTQIPYDYYSLKFCRPRGGIKRATENLGEFLGGDLIENSPFQLFMEQDQFCKVLCQVDLAKSDVSALKTIIKEEYHNNWIIDNLPAASIVDSEQYIITAYAGGFPVGYQDHKASYLFNHVNIIVEYHPLDDGSRVVGFYVEPFTVKHRFAGDAKWDGKDVAEAPVLETCDKSGPMVYESIAAKQDVSVGTVVFTYDVLWRASNVKWASRWDIYLSMDNQVSDKVHWFSIINSLLIVLFLSVMVAMILVRNLHRDIVRYNRTLTDEEKAEDREESGWKLVHADVFRPPASCPMLFCVACGTGVQVLLCTTICIVFAAAGFLSPANRGSLATAVLVLFVMMGAPAGYTAATLYKTFKGRLWQKCTLYTAFAYPGVCFVTFLSFDGMLYSYGSTGAVPLLSLLSLLALWFGVSVPLVFLGAYLGFKREPLSYPVITSNIPREVPAPQPWYLSLGFTTLVGGILPFGACFVELFFILSSMWMDQYYYVFGFTALVFVILIVTCCEITIVLCYFQLCSENYHWWWRAFLTSGSTALYVLLYSCVYFGRLAADEWFTYVLYFGYMILISLGLFALTGACGFFACLWFTKKIYASIKVD</sequence>
<dbReference type="GO" id="GO:0072657">
    <property type="term" value="P:protein localization to membrane"/>
    <property type="evidence" value="ECO:0007669"/>
    <property type="project" value="TreeGrafter"/>
</dbReference>
<comment type="similarity">
    <text evidence="2 7">Belongs to the nonaspanin (TM9SF) (TC 9.A.2) family.</text>
</comment>
<feature type="signal peptide" evidence="7">
    <location>
        <begin position="1"/>
        <end position="16"/>
    </location>
</feature>
<feature type="transmembrane region" description="Helical" evidence="7">
    <location>
        <begin position="561"/>
        <end position="585"/>
    </location>
</feature>
<feature type="chain" id="PRO_5030000382" description="Transmembrane 9 superfamily member" evidence="7">
    <location>
        <begin position="17"/>
        <end position="635"/>
    </location>
</feature>
<comment type="subcellular location">
    <subcellularLocation>
        <location evidence="1">Membrane</location>
        <topology evidence="1">Multi-pass membrane protein</topology>
    </subcellularLocation>
</comment>
<evidence type="ECO:0000256" key="5">
    <source>
        <dbReference type="ARBA" id="ARBA00022989"/>
    </source>
</evidence>
<dbReference type="EMBL" id="GL833127">
    <property type="protein sequence ID" value="EGB08612.1"/>
    <property type="molecule type" value="Genomic_DNA"/>
</dbReference>
<evidence type="ECO:0000313" key="9">
    <source>
        <dbReference type="Proteomes" id="UP000002729"/>
    </source>
</evidence>
<evidence type="ECO:0000256" key="1">
    <source>
        <dbReference type="ARBA" id="ARBA00004141"/>
    </source>
</evidence>
<dbReference type="Proteomes" id="UP000002729">
    <property type="component" value="Unassembled WGS sequence"/>
</dbReference>
<keyword evidence="5 7" id="KW-1133">Transmembrane helix</keyword>
<evidence type="ECO:0000256" key="6">
    <source>
        <dbReference type="ARBA" id="ARBA00023136"/>
    </source>
</evidence>
<feature type="transmembrane region" description="Helical" evidence="7">
    <location>
        <begin position="597"/>
        <end position="624"/>
    </location>
</feature>
<keyword evidence="3 7" id="KW-0812">Transmembrane</keyword>
<dbReference type="Pfam" id="PF02990">
    <property type="entry name" value="EMP70"/>
    <property type="match status" value="1"/>
</dbReference>
<dbReference type="KEGG" id="aaf:AURANDRAFT_70168"/>
<protein>
    <recommendedName>
        <fullName evidence="7">Transmembrane 9 superfamily member</fullName>
    </recommendedName>
</protein>
<dbReference type="GO" id="GO:0016020">
    <property type="term" value="C:membrane"/>
    <property type="evidence" value="ECO:0007669"/>
    <property type="project" value="UniProtKB-SubCell"/>
</dbReference>
<dbReference type="FunCoup" id="F0Y8I7">
    <property type="interactions" value="436"/>
</dbReference>
<accession>F0Y8I7</accession>